<dbReference type="InterPro" id="IPR025736">
    <property type="entry name" value="PucR_C-HTH_dom"/>
</dbReference>
<evidence type="ECO:0000259" key="4">
    <source>
        <dbReference type="Pfam" id="PF17853"/>
    </source>
</evidence>
<feature type="domain" description="CdaR GGDEF-like" evidence="4">
    <location>
        <begin position="290"/>
        <end position="411"/>
    </location>
</feature>
<gene>
    <name evidence="5" type="ORF">SAMN02746019_00016700</name>
</gene>
<feature type="domain" description="Purine catabolism PurC-like" evidence="2">
    <location>
        <begin position="13"/>
        <end position="124"/>
    </location>
</feature>
<dbReference type="Pfam" id="PF17853">
    <property type="entry name" value="GGDEF_2"/>
    <property type="match status" value="1"/>
</dbReference>
<dbReference type="SUPFAM" id="SSF46689">
    <property type="entry name" value="Homeodomain-like"/>
    <property type="match status" value="1"/>
</dbReference>
<dbReference type="AlphaFoldDB" id="A0A212RK68"/>
<dbReference type="InterPro" id="IPR042070">
    <property type="entry name" value="PucR_C-HTH_sf"/>
</dbReference>
<evidence type="ECO:0000313" key="5">
    <source>
        <dbReference type="EMBL" id="SNB72870.1"/>
    </source>
</evidence>
<dbReference type="InterPro" id="IPR009057">
    <property type="entry name" value="Homeodomain-like_sf"/>
</dbReference>
<dbReference type="Gene3D" id="1.10.10.2840">
    <property type="entry name" value="PucR C-terminal helix-turn-helix domain"/>
    <property type="match status" value="1"/>
</dbReference>
<sequence>MRGVPLRELVETTLPSGTRVLGGRDGMDREVTWATLLRTLPARTAIQRGDLLLFSVDLLFMREPPLSFPALLEVALEREAAGLAVVGPAPEDWGPLADEAGLPLLALPEGISLADLANQIARFITARREALYEIERELQRRFQQAALTGEGLPAILRALEEATGKRTWLEDAEGSPWPDLPGPPEPPPGIPERRAWLRRLPLREEGGEPPVALFGPDAAGRICLAGAVLLERRPVGAICLLGTTGRITERDRLAVAQAAAACALVLIRERSLWSAEARVRGEFLAQVLRGELPEAEARRRARILNEPIEEPAAVAVFRAPEAEGNAERLTEAIRRLTTRFPRCRVQPMAEGIAFVFPPPGGEADPEAVVEGLRAELARALGLSRLAAGVGGVYAGPAGLARSFREAVQSVQMVEALLGGDRTLAYARLDVYRILYPLRESELLEEFYEQVLGPLERYDREHHAELIPTLEAFFACDGNLQRAAERLFLHRNSLAYRLRRIQEITGMDLRRWEDCFRLQLALKIRPMLRRSHAQPGSGSEPRA</sequence>
<reference evidence="6" key="1">
    <citation type="submission" date="2017-06" db="EMBL/GenBank/DDBJ databases">
        <authorList>
            <person name="Varghese N."/>
            <person name="Submissions S."/>
        </authorList>
    </citation>
    <scope>NUCLEOTIDE SEQUENCE [LARGE SCALE GENOMIC DNA]</scope>
    <source>
        <strain evidence="6">JAD2</strain>
    </source>
</reference>
<accession>A0A212RK68</accession>
<dbReference type="OrthoDB" id="143422at2"/>
<evidence type="ECO:0000259" key="2">
    <source>
        <dbReference type="Pfam" id="PF07905"/>
    </source>
</evidence>
<dbReference type="PANTHER" id="PTHR33744">
    <property type="entry name" value="CARBOHYDRATE DIACID REGULATOR"/>
    <property type="match status" value="1"/>
</dbReference>
<dbReference type="RefSeq" id="WP_159461744.1">
    <property type="nucleotide sequence ID" value="NZ_FYEK01000066.1"/>
</dbReference>
<dbReference type="PANTHER" id="PTHR33744:SF1">
    <property type="entry name" value="DNA-BINDING TRANSCRIPTIONAL ACTIVATOR ADER"/>
    <property type="match status" value="1"/>
</dbReference>
<evidence type="ECO:0000256" key="1">
    <source>
        <dbReference type="ARBA" id="ARBA00006754"/>
    </source>
</evidence>
<dbReference type="InterPro" id="IPR051448">
    <property type="entry name" value="CdaR-like_regulators"/>
</dbReference>
<name>A0A212RK68_9CHLR</name>
<dbReference type="FunCoup" id="A0A212RK68">
    <property type="interactions" value="27"/>
</dbReference>
<dbReference type="InterPro" id="IPR012914">
    <property type="entry name" value="PucR_dom"/>
</dbReference>
<dbReference type="InterPro" id="IPR041522">
    <property type="entry name" value="CdaR_GGDEF"/>
</dbReference>
<evidence type="ECO:0000259" key="3">
    <source>
        <dbReference type="Pfam" id="PF13556"/>
    </source>
</evidence>
<dbReference type="Pfam" id="PF13556">
    <property type="entry name" value="HTH_30"/>
    <property type="match status" value="1"/>
</dbReference>
<proteinExistence type="inferred from homology"/>
<evidence type="ECO:0000313" key="6">
    <source>
        <dbReference type="Proteomes" id="UP000197025"/>
    </source>
</evidence>
<keyword evidence="6" id="KW-1185">Reference proteome</keyword>
<protein>
    <submittedName>
        <fullName evidence="5">Purine catabolism regulatory protein</fullName>
    </submittedName>
</protein>
<comment type="similarity">
    <text evidence="1">Belongs to the CdaR family.</text>
</comment>
<dbReference type="InParanoid" id="A0A212RK68"/>
<organism evidence="5 6">
    <name type="scientific">Thermoflexus hugenholtzii JAD2</name>
    <dbReference type="NCBI Taxonomy" id="877466"/>
    <lineage>
        <taxon>Bacteria</taxon>
        <taxon>Bacillati</taxon>
        <taxon>Chloroflexota</taxon>
        <taxon>Thermoflexia</taxon>
        <taxon>Thermoflexales</taxon>
        <taxon>Thermoflexaceae</taxon>
        <taxon>Thermoflexus</taxon>
    </lineage>
</organism>
<dbReference type="EMBL" id="FYEK01000066">
    <property type="protein sequence ID" value="SNB72870.1"/>
    <property type="molecule type" value="Genomic_DNA"/>
</dbReference>
<dbReference type="Pfam" id="PF07905">
    <property type="entry name" value="PucR"/>
    <property type="match status" value="1"/>
</dbReference>
<feature type="domain" description="PucR C-terminal helix-turn-helix" evidence="3">
    <location>
        <begin position="465"/>
        <end position="523"/>
    </location>
</feature>
<dbReference type="Proteomes" id="UP000197025">
    <property type="component" value="Unassembled WGS sequence"/>
</dbReference>